<proteinExistence type="predicted"/>
<name>A0A381XDV6_9ZZZZ</name>
<evidence type="ECO:0000313" key="1">
    <source>
        <dbReference type="EMBL" id="SVA62929.1"/>
    </source>
</evidence>
<dbReference type="EMBL" id="UINC01014824">
    <property type="protein sequence ID" value="SVA62929.1"/>
    <property type="molecule type" value="Genomic_DNA"/>
</dbReference>
<organism evidence="1">
    <name type="scientific">marine metagenome</name>
    <dbReference type="NCBI Taxonomy" id="408172"/>
    <lineage>
        <taxon>unclassified sequences</taxon>
        <taxon>metagenomes</taxon>
        <taxon>ecological metagenomes</taxon>
    </lineage>
</organism>
<accession>A0A381XDV6</accession>
<dbReference type="AlphaFoldDB" id="A0A381XDV6"/>
<evidence type="ECO:0008006" key="2">
    <source>
        <dbReference type="Google" id="ProtNLM"/>
    </source>
</evidence>
<sequence length="699" mass="79357">MMPPSFYRLSIACVGLALFSVQAEQHVNLLEIHPQHSYAGVKNIGELEEVLRGELGNLGGYSFSRSWWKWDRLRQRYVDGGRKEENSIRILRGVFRGLILDWYSKLEAVGEGDMFYIYFTTNSGNKVQRQAEDGRTLRRDFHGGGYHGGWGGACRMRIYEELVRQKMLTADEQATMKKIVHQSLEYKYLDFNRGSQHADNHSFGNGGGVALGIKLFPDAPQAKEARAWLDRIWNHMAEYGDWTEWNYYPYGPIFLHGMLDIAEATGRIDSESKLINAIGKRCLQFNHGGGVKGGPNCGIRQRNDWSSVYADPWNVGYYDVETSSRDGNFWYRMAQHYKNPEYLWAAEQVALGGRPPNGQIPQEYHLAYNKRFGWFVERGIEPRVPKMQAKVGLLSELNHQVKERIYLNPGLEPDKPYAAFFLYDKKDSHLDNVSGFLYEYSYNGAKLLHSSGKYNNVYSGNELRGGGSGNESLDALLVVHNRHQFPVHPDRLGDDRDYRRMYMAKHLPDLAAAGNNDSNDAYGQFGFEDYFGPESQWVRRALLTAEGYLIVADEYQVGQALGQDYHAGPVWHLARVEGQSVGRQSRNWFAAPAFAHAWWQKQIMGVVVYIHDHKQLVYGTINQNCSQDLDVNTTSYAYRPIKAGKTERFLSVLIPHRLSTPAGAVVRGVRTAISKGKFSASIGGVKVELGKKGNWSVTR</sequence>
<dbReference type="Gene3D" id="1.50.10.100">
    <property type="entry name" value="Chondroitin AC/alginate lyase"/>
    <property type="match status" value="1"/>
</dbReference>
<reference evidence="1" key="1">
    <citation type="submission" date="2018-05" db="EMBL/GenBank/DDBJ databases">
        <authorList>
            <person name="Lanie J.A."/>
            <person name="Ng W.-L."/>
            <person name="Kazmierczak K.M."/>
            <person name="Andrzejewski T.M."/>
            <person name="Davidsen T.M."/>
            <person name="Wayne K.J."/>
            <person name="Tettelin H."/>
            <person name="Glass J.I."/>
            <person name="Rusch D."/>
            <person name="Podicherti R."/>
            <person name="Tsui H.-C.T."/>
            <person name="Winkler M.E."/>
        </authorList>
    </citation>
    <scope>NUCLEOTIDE SEQUENCE</scope>
</reference>
<protein>
    <recommendedName>
        <fullName evidence="2">Heparinase II N-terminal domain-containing protein</fullName>
    </recommendedName>
</protein>
<gene>
    <name evidence="1" type="ORF">METZ01_LOCUS115783</name>
</gene>
<dbReference type="InterPro" id="IPR008929">
    <property type="entry name" value="Chondroitin_lyas"/>
</dbReference>